<keyword evidence="9" id="KW-1185">Reference proteome</keyword>
<dbReference type="InterPro" id="IPR002020">
    <property type="entry name" value="Citrate_synthase"/>
</dbReference>
<dbReference type="Gene3D" id="1.10.580.10">
    <property type="entry name" value="Citrate Synthase, domain 1"/>
    <property type="match status" value="1"/>
</dbReference>
<dbReference type="PANTHER" id="PTHR42871:SF1">
    <property type="entry name" value="CITRATE SYNTHASE"/>
    <property type="match status" value="1"/>
</dbReference>
<accession>A0A078A380</accession>
<keyword evidence="3" id="KW-0816">Tricarboxylic acid cycle</keyword>
<dbReference type="PANTHER" id="PTHR42871">
    <property type="entry name" value="CITRATE SYNTHASE"/>
    <property type="match status" value="1"/>
</dbReference>
<evidence type="ECO:0000256" key="4">
    <source>
        <dbReference type="ARBA" id="ARBA00022679"/>
    </source>
</evidence>
<dbReference type="GO" id="GO:0005737">
    <property type="term" value="C:cytoplasm"/>
    <property type="evidence" value="ECO:0007669"/>
    <property type="project" value="InterPro"/>
</dbReference>
<comment type="similarity">
    <text evidence="2 5 7">Belongs to the citrate synthase family.</text>
</comment>
<dbReference type="SUPFAM" id="SSF48256">
    <property type="entry name" value="Citrate synthase"/>
    <property type="match status" value="1"/>
</dbReference>
<feature type="active site" evidence="6">
    <location>
        <position position="337"/>
    </location>
</feature>
<evidence type="ECO:0000313" key="8">
    <source>
        <dbReference type="EMBL" id="CDW76733.1"/>
    </source>
</evidence>
<evidence type="ECO:0000256" key="5">
    <source>
        <dbReference type="PIRNR" id="PIRNR001369"/>
    </source>
</evidence>
<gene>
    <name evidence="8" type="primary">Contig7572.g8080</name>
    <name evidence="8" type="ORF">STYLEM_5694</name>
</gene>
<dbReference type="InterPro" id="IPR010953">
    <property type="entry name" value="Citrate_synthase_typ-I"/>
</dbReference>
<dbReference type="InterPro" id="IPR016142">
    <property type="entry name" value="Citrate_synth-like_lrg_a-sub"/>
</dbReference>
<dbReference type="Gene3D" id="1.10.230.10">
    <property type="entry name" value="Cytochrome P450-Terp, domain 2"/>
    <property type="match status" value="1"/>
</dbReference>
<dbReference type="AlphaFoldDB" id="A0A078A380"/>
<evidence type="ECO:0000256" key="6">
    <source>
        <dbReference type="PIRSR" id="PIRSR001369-1"/>
    </source>
</evidence>
<dbReference type="UniPathway" id="UPA00223">
    <property type="reaction ID" value="UER00717"/>
</dbReference>
<evidence type="ECO:0000313" key="9">
    <source>
        <dbReference type="Proteomes" id="UP000039865"/>
    </source>
</evidence>
<dbReference type="InterPro" id="IPR016143">
    <property type="entry name" value="Citrate_synth-like_sm_a-sub"/>
</dbReference>
<dbReference type="PROSITE" id="PS00480">
    <property type="entry name" value="CITRATE_SYNTHASE"/>
    <property type="match status" value="1"/>
</dbReference>
<evidence type="ECO:0000256" key="7">
    <source>
        <dbReference type="RuleBase" id="RU000441"/>
    </source>
</evidence>
<dbReference type="Proteomes" id="UP000039865">
    <property type="component" value="Unassembled WGS sequence"/>
</dbReference>
<evidence type="ECO:0000256" key="1">
    <source>
        <dbReference type="ARBA" id="ARBA00004751"/>
    </source>
</evidence>
<comment type="pathway">
    <text evidence="1">Carbohydrate metabolism; tricarboxylic acid cycle; isocitrate from oxaloacetate: step 1/2.</text>
</comment>
<dbReference type="Pfam" id="PF00285">
    <property type="entry name" value="Citrate_synt"/>
    <property type="match status" value="1"/>
</dbReference>
<dbReference type="NCBIfam" id="NF004126">
    <property type="entry name" value="PRK05614.1"/>
    <property type="match status" value="1"/>
</dbReference>
<dbReference type="InterPro" id="IPR019810">
    <property type="entry name" value="Citrate_synthase_AS"/>
</dbReference>
<dbReference type="GO" id="GO:0006099">
    <property type="term" value="P:tricarboxylic acid cycle"/>
    <property type="evidence" value="ECO:0007669"/>
    <property type="project" value="UniProtKB-UniPathway"/>
</dbReference>
<sequence>MQKLSIFDRQFQPAATAAQETPAAKKDSLSVVDNRTGKTYELPIKDGAINATDLGKIKDAQGEVTRSYDPAYMNTVACISKISYIDGDKGILEYRGIPIAQLAEKSSFLETAFLVIFGELPNPKQLKTFTKKVMTHSSYHDGLEKFISAFRHDSHPMGMMSTLMAAMSTFYPEANPAYVGANIYKDKKERNKHIYRILGSAPAIAAACYRHKLGLPLNKPNENLGYVENFLFMMDKHVTDTDYKPHPSITKALEILFILHAEHELNCSTAAIRHMSSSQSDIYTSLAGAITALYGPRHGGANEAVLRMLEQIGSKDKIPQFIQDVKDRKKLLMGFGHRVYKNYDPRAVIVKRTAEEVFSIVGKEPMIEIAMELERIALSDEYFIKRKLYPNVDFYSGVIYKALGIPTEFFTVLFTLPRIAGWLAHWYEFLDDPVNNIVRPRQIYKGYTKRDYVPMDQRKTDSQYDLEYTIETHDLRREASYDYQKTQHKKQ</sequence>
<dbReference type="EMBL" id="CCKQ01005488">
    <property type="protein sequence ID" value="CDW76733.1"/>
    <property type="molecule type" value="Genomic_DNA"/>
</dbReference>
<dbReference type="InParanoid" id="A0A078A380"/>
<dbReference type="GO" id="GO:0032787">
    <property type="term" value="P:monocarboxylic acid metabolic process"/>
    <property type="evidence" value="ECO:0007669"/>
    <property type="project" value="UniProtKB-ARBA"/>
</dbReference>
<dbReference type="PRINTS" id="PR00143">
    <property type="entry name" value="CITRTSNTHASE"/>
</dbReference>
<dbReference type="GO" id="GO:0046912">
    <property type="term" value="F:acyltransferase activity, acyl groups converted into alkyl on transfer"/>
    <property type="evidence" value="ECO:0007669"/>
    <property type="project" value="InterPro"/>
</dbReference>
<organism evidence="8 9">
    <name type="scientific">Stylonychia lemnae</name>
    <name type="common">Ciliate</name>
    <dbReference type="NCBI Taxonomy" id="5949"/>
    <lineage>
        <taxon>Eukaryota</taxon>
        <taxon>Sar</taxon>
        <taxon>Alveolata</taxon>
        <taxon>Ciliophora</taxon>
        <taxon>Intramacronucleata</taxon>
        <taxon>Spirotrichea</taxon>
        <taxon>Stichotrichia</taxon>
        <taxon>Sporadotrichida</taxon>
        <taxon>Oxytrichidae</taxon>
        <taxon>Stylonychinae</taxon>
        <taxon>Stylonychia</taxon>
    </lineage>
</organism>
<reference evidence="8 9" key="1">
    <citation type="submission" date="2014-06" db="EMBL/GenBank/DDBJ databases">
        <authorList>
            <person name="Swart Estienne"/>
        </authorList>
    </citation>
    <scope>NUCLEOTIDE SEQUENCE [LARGE SCALE GENOMIC DNA]</scope>
    <source>
        <strain evidence="8 9">130c</strain>
    </source>
</reference>
<dbReference type="NCBIfam" id="TIGR01798">
    <property type="entry name" value="cit_synth_I"/>
    <property type="match status" value="1"/>
</dbReference>
<dbReference type="InterPro" id="IPR024176">
    <property type="entry name" value="Citrate_synthase_bac-typ"/>
</dbReference>
<dbReference type="InterPro" id="IPR036969">
    <property type="entry name" value="Citrate_synthase_sf"/>
</dbReference>
<dbReference type="PIRSF" id="PIRSF001369">
    <property type="entry name" value="Citrate_synth"/>
    <property type="match status" value="1"/>
</dbReference>
<keyword evidence="4 5" id="KW-0808">Transferase</keyword>
<proteinExistence type="inferred from homology"/>
<evidence type="ECO:0000256" key="2">
    <source>
        <dbReference type="ARBA" id="ARBA00010566"/>
    </source>
</evidence>
<dbReference type="OrthoDB" id="435022at2759"/>
<dbReference type="FunFam" id="1.10.230.10:FF:000002">
    <property type="entry name" value="Citrate synthase"/>
    <property type="match status" value="1"/>
</dbReference>
<evidence type="ECO:0000256" key="3">
    <source>
        <dbReference type="ARBA" id="ARBA00022532"/>
    </source>
</evidence>
<name>A0A078A380_STYLE</name>
<dbReference type="FunFam" id="1.10.580.10:FF:000005">
    <property type="entry name" value="Citrate synthase"/>
    <property type="match status" value="1"/>
</dbReference>
<dbReference type="OMA" id="HWRQQML"/>
<protein>
    <recommendedName>
        <fullName evidence="5 7">Citrate synthase</fullName>
    </recommendedName>
</protein>
<feature type="active site" evidence="6">
    <location>
        <position position="393"/>
    </location>
</feature>